<keyword evidence="6" id="KW-0227">DNA damage</keyword>
<comment type="catalytic activity">
    <reaction evidence="10">
        <text>8-oxo-dGTP + H2O = 8-oxo-dGMP + diphosphate + H(+)</text>
        <dbReference type="Rhea" id="RHEA:31575"/>
        <dbReference type="ChEBI" id="CHEBI:15377"/>
        <dbReference type="ChEBI" id="CHEBI:15378"/>
        <dbReference type="ChEBI" id="CHEBI:33019"/>
        <dbReference type="ChEBI" id="CHEBI:63224"/>
        <dbReference type="ChEBI" id="CHEBI:77896"/>
        <dbReference type="EC" id="3.6.1.55"/>
    </reaction>
</comment>
<accession>A0A9Q2QHX7</accession>
<dbReference type="InterPro" id="IPR047127">
    <property type="entry name" value="MutT-like"/>
</dbReference>
<comment type="similarity">
    <text evidence="2">Belongs to the Nudix hydrolase family.</text>
</comment>
<evidence type="ECO:0000256" key="14">
    <source>
        <dbReference type="ARBA" id="ARBA00041592"/>
    </source>
</evidence>
<evidence type="ECO:0000256" key="4">
    <source>
        <dbReference type="ARBA" id="ARBA00022705"/>
    </source>
</evidence>
<comment type="cofactor">
    <cofactor evidence="1">
        <name>Mg(2+)</name>
        <dbReference type="ChEBI" id="CHEBI:18420"/>
    </cofactor>
</comment>
<evidence type="ECO:0000256" key="16">
    <source>
        <dbReference type="ARBA" id="ARBA00042798"/>
    </source>
</evidence>
<proteinExistence type="inferred from homology"/>
<dbReference type="GO" id="GO:0044716">
    <property type="term" value="F:8-oxo-GDP phosphatase activity"/>
    <property type="evidence" value="ECO:0007669"/>
    <property type="project" value="TreeGrafter"/>
</dbReference>
<keyword evidence="8" id="KW-0460">Magnesium</keyword>
<evidence type="ECO:0000256" key="12">
    <source>
        <dbReference type="ARBA" id="ARBA00038905"/>
    </source>
</evidence>
<keyword evidence="19" id="KW-1185">Reference proteome</keyword>
<evidence type="ECO:0000256" key="2">
    <source>
        <dbReference type="ARBA" id="ARBA00005582"/>
    </source>
</evidence>
<dbReference type="InterPro" id="IPR000086">
    <property type="entry name" value="NUDIX_hydrolase_dom"/>
</dbReference>
<comment type="catalytic activity">
    <reaction evidence="11">
        <text>8-oxo-GTP + H2O = 8-oxo-GMP + diphosphate + H(+)</text>
        <dbReference type="Rhea" id="RHEA:67616"/>
        <dbReference type="ChEBI" id="CHEBI:15377"/>
        <dbReference type="ChEBI" id="CHEBI:15378"/>
        <dbReference type="ChEBI" id="CHEBI:33019"/>
        <dbReference type="ChEBI" id="CHEBI:143553"/>
        <dbReference type="ChEBI" id="CHEBI:145694"/>
    </reaction>
</comment>
<evidence type="ECO:0000256" key="3">
    <source>
        <dbReference type="ARBA" id="ARBA00022457"/>
    </source>
</evidence>
<dbReference type="EC" id="3.6.1.55" evidence="12"/>
<dbReference type="GO" id="GO:0006281">
    <property type="term" value="P:DNA repair"/>
    <property type="evidence" value="ECO:0007669"/>
    <property type="project" value="UniProtKB-KW"/>
</dbReference>
<evidence type="ECO:0000256" key="15">
    <source>
        <dbReference type="ARBA" id="ARBA00041979"/>
    </source>
</evidence>
<evidence type="ECO:0000256" key="1">
    <source>
        <dbReference type="ARBA" id="ARBA00001946"/>
    </source>
</evidence>
<keyword evidence="3" id="KW-0515">Mutator protein</keyword>
<dbReference type="GeneID" id="93255100"/>
<comment type="caution">
    <text evidence="18">The sequence shown here is derived from an EMBL/GenBank/DDBJ whole genome shotgun (WGS) entry which is preliminary data.</text>
</comment>
<dbReference type="GO" id="GO:0046872">
    <property type="term" value="F:metal ion binding"/>
    <property type="evidence" value="ECO:0007669"/>
    <property type="project" value="UniProtKB-KW"/>
</dbReference>
<evidence type="ECO:0000256" key="5">
    <source>
        <dbReference type="ARBA" id="ARBA00022723"/>
    </source>
</evidence>
<dbReference type="RefSeq" id="WP_159184400.1">
    <property type="nucleotide sequence ID" value="NZ_JACVJL010000162.1"/>
</dbReference>
<evidence type="ECO:0000256" key="8">
    <source>
        <dbReference type="ARBA" id="ARBA00022842"/>
    </source>
</evidence>
<keyword evidence="4" id="KW-0235">DNA replication</keyword>
<dbReference type="SUPFAM" id="SSF55811">
    <property type="entry name" value="Nudix"/>
    <property type="match status" value="1"/>
</dbReference>
<dbReference type="Pfam" id="PF00293">
    <property type="entry name" value="NUDIX"/>
    <property type="match status" value="1"/>
</dbReference>
<evidence type="ECO:0000313" key="19">
    <source>
        <dbReference type="Proteomes" id="UP000701999"/>
    </source>
</evidence>
<dbReference type="CDD" id="cd03425">
    <property type="entry name" value="NUDIX_MutT_NudA_like"/>
    <property type="match status" value="1"/>
</dbReference>
<evidence type="ECO:0000256" key="7">
    <source>
        <dbReference type="ARBA" id="ARBA00022801"/>
    </source>
</evidence>
<dbReference type="Gene3D" id="3.90.79.10">
    <property type="entry name" value="Nucleoside Triphosphate Pyrophosphohydrolase"/>
    <property type="match status" value="1"/>
</dbReference>
<dbReference type="PANTHER" id="PTHR47707:SF1">
    <property type="entry name" value="NUDIX HYDROLASE FAMILY PROTEIN"/>
    <property type="match status" value="1"/>
</dbReference>
<evidence type="ECO:0000256" key="10">
    <source>
        <dbReference type="ARBA" id="ARBA00035861"/>
    </source>
</evidence>
<sequence>MKKNIRVSAAVIKSGNEMLCIQRGDNKLSYLSYKFEFPGGKVEENEHPRDTVMREVQEELKMNIIVEKEYMVVEHEYPDFFLKMYVYICSVESRELQLTEHISYKWLMSEFLHTLDWAEADILIVNKLIVDKNV</sequence>
<dbReference type="GO" id="GO:0035539">
    <property type="term" value="F:8-oxo-7,8-dihydrodeoxyguanosine triphosphate pyrophosphatase activity"/>
    <property type="evidence" value="ECO:0007669"/>
    <property type="project" value="UniProtKB-EC"/>
</dbReference>
<keyword evidence="5" id="KW-0479">Metal-binding</keyword>
<dbReference type="GO" id="GO:0008413">
    <property type="term" value="F:8-oxo-7,8-dihydroguanosine triphosphate pyrophosphatase activity"/>
    <property type="evidence" value="ECO:0007669"/>
    <property type="project" value="TreeGrafter"/>
</dbReference>
<organism evidence="18 19">
    <name type="scientific">Francisella noatunensis</name>
    <dbReference type="NCBI Taxonomy" id="657445"/>
    <lineage>
        <taxon>Bacteria</taxon>
        <taxon>Pseudomonadati</taxon>
        <taxon>Pseudomonadota</taxon>
        <taxon>Gammaproteobacteria</taxon>
        <taxon>Thiotrichales</taxon>
        <taxon>Francisellaceae</taxon>
        <taxon>Francisella</taxon>
    </lineage>
</organism>
<dbReference type="GO" id="GO:0006260">
    <property type="term" value="P:DNA replication"/>
    <property type="evidence" value="ECO:0007669"/>
    <property type="project" value="UniProtKB-KW"/>
</dbReference>
<dbReference type="Proteomes" id="UP000701999">
    <property type="component" value="Unassembled WGS sequence"/>
</dbReference>
<keyword evidence="9" id="KW-0234">DNA repair</keyword>
<dbReference type="PROSITE" id="PS51462">
    <property type="entry name" value="NUDIX"/>
    <property type="match status" value="1"/>
</dbReference>
<evidence type="ECO:0000256" key="9">
    <source>
        <dbReference type="ARBA" id="ARBA00023204"/>
    </source>
</evidence>
<evidence type="ECO:0000313" key="18">
    <source>
        <dbReference type="EMBL" id="MBK2065487.1"/>
    </source>
</evidence>
<name>A0A9Q2QHX7_9GAMM</name>
<reference evidence="18 19" key="1">
    <citation type="submission" date="2020-09" db="EMBL/GenBank/DDBJ databases">
        <title>Development of specific Francisella tularensis PCR assay based on in-depth characterization of family Francisellaceae.</title>
        <authorList>
            <person name="Ohrman C."/>
            <person name="Sahl J."/>
            <person name="Sjodin A."/>
            <person name="Uneklint I."/>
            <person name="Ballard R."/>
            <person name="Karlsson L."/>
            <person name="Mcdonough R."/>
            <person name="Sundell D."/>
            <person name="Soria K."/>
            <person name="Brindeflk B."/>
            <person name="Vallesi A."/>
            <person name="Ramirez-Paredes J.G."/>
            <person name="Colquhoun D."/>
            <person name="Myrtennas K."/>
            <person name="Birdsell D."/>
            <person name="Johansson A."/>
            <person name="Wagner D."/>
            <person name="Forsman M."/>
        </authorList>
    </citation>
    <scope>NUCLEOTIDE SEQUENCE [LARGE SCALE GENOMIC DNA]</scope>
    <source>
        <strain evidence="18 19">FSC1140</strain>
    </source>
</reference>
<gene>
    <name evidence="18" type="ORF">IB647_07615</name>
</gene>
<dbReference type="GO" id="GO:0044715">
    <property type="term" value="F:8-oxo-dGDP phosphatase activity"/>
    <property type="evidence" value="ECO:0007669"/>
    <property type="project" value="TreeGrafter"/>
</dbReference>
<evidence type="ECO:0000259" key="17">
    <source>
        <dbReference type="PROSITE" id="PS51462"/>
    </source>
</evidence>
<evidence type="ECO:0000256" key="11">
    <source>
        <dbReference type="ARBA" id="ARBA00036904"/>
    </source>
</evidence>
<dbReference type="EMBL" id="JACVKN010000160">
    <property type="protein sequence ID" value="MBK2065487.1"/>
    <property type="molecule type" value="Genomic_DNA"/>
</dbReference>
<evidence type="ECO:0000256" key="6">
    <source>
        <dbReference type="ARBA" id="ARBA00022763"/>
    </source>
</evidence>
<protein>
    <recommendedName>
        <fullName evidence="13">8-oxo-dGTP diphosphatase</fullName>
        <ecNumber evidence="12">3.6.1.55</ecNumber>
    </recommendedName>
    <alternativeName>
        <fullName evidence="16">7,8-dihydro-8-oxoguanine-triphosphatase</fullName>
    </alternativeName>
    <alternativeName>
        <fullName evidence="15">Mutator protein MutT</fullName>
    </alternativeName>
    <alternativeName>
        <fullName evidence="14">dGTP pyrophosphohydrolase</fullName>
    </alternativeName>
</protein>
<evidence type="ECO:0000256" key="13">
    <source>
        <dbReference type="ARBA" id="ARBA00040794"/>
    </source>
</evidence>
<dbReference type="InterPro" id="IPR015797">
    <property type="entry name" value="NUDIX_hydrolase-like_dom_sf"/>
</dbReference>
<dbReference type="PANTHER" id="PTHR47707">
    <property type="entry name" value="8-OXO-DGTP DIPHOSPHATASE"/>
    <property type="match status" value="1"/>
</dbReference>
<keyword evidence="7" id="KW-0378">Hydrolase</keyword>
<dbReference type="AlphaFoldDB" id="A0A9Q2QHX7"/>
<feature type="domain" description="Nudix hydrolase" evidence="17">
    <location>
        <begin position="2"/>
        <end position="130"/>
    </location>
</feature>